<dbReference type="AlphaFoldDB" id="A0A2T4U9B2"/>
<evidence type="ECO:0000256" key="2">
    <source>
        <dbReference type="SAM" id="MobiDB-lite"/>
    </source>
</evidence>
<dbReference type="Gene3D" id="1.10.1470.10">
    <property type="entry name" value="YjbJ"/>
    <property type="match status" value="1"/>
</dbReference>
<dbReference type="Pfam" id="PF05532">
    <property type="entry name" value="CsbD"/>
    <property type="match status" value="1"/>
</dbReference>
<feature type="compositionally biased region" description="Basic and acidic residues" evidence="2">
    <location>
        <begin position="31"/>
        <end position="59"/>
    </location>
</feature>
<proteinExistence type="inferred from homology"/>
<accession>A0A2T4U9B2</accession>
<feature type="domain" description="CsbD-like" evidence="3">
    <location>
        <begin position="9"/>
        <end position="58"/>
    </location>
</feature>
<evidence type="ECO:0000259" key="3">
    <source>
        <dbReference type="Pfam" id="PF05532"/>
    </source>
</evidence>
<sequence length="59" mass="6579">MGDNNGMSDKVKSKVSKVKGEAKEQYGNAAGDKEKEQEGKQDKVKSDFQKKKGEFKDKL</sequence>
<reference evidence="4 5" key="1">
    <citation type="submission" date="2018-03" db="EMBL/GenBank/DDBJ databases">
        <title>Alkalicoccus saliphilus sp. nov., isolated from a mineral pool.</title>
        <authorList>
            <person name="Zhao B."/>
        </authorList>
    </citation>
    <scope>NUCLEOTIDE SEQUENCE [LARGE SCALE GENOMIC DNA]</scope>
    <source>
        <strain evidence="4 5">6AG</strain>
    </source>
</reference>
<keyword evidence="5" id="KW-1185">Reference proteome</keyword>
<dbReference type="SUPFAM" id="SSF69047">
    <property type="entry name" value="Hypothetical protein YjbJ"/>
    <property type="match status" value="1"/>
</dbReference>
<evidence type="ECO:0000313" key="5">
    <source>
        <dbReference type="Proteomes" id="UP000240509"/>
    </source>
</evidence>
<evidence type="ECO:0000256" key="1">
    <source>
        <dbReference type="ARBA" id="ARBA00009129"/>
    </source>
</evidence>
<dbReference type="RefSeq" id="WP_107583571.1">
    <property type="nucleotide sequence ID" value="NZ_PZJJ01000003.1"/>
</dbReference>
<dbReference type="EMBL" id="PZJJ01000003">
    <property type="protein sequence ID" value="PTL39983.1"/>
    <property type="molecule type" value="Genomic_DNA"/>
</dbReference>
<protein>
    <submittedName>
        <fullName evidence="4">CsbD family protein</fullName>
    </submittedName>
</protein>
<comment type="similarity">
    <text evidence="1">Belongs to the UPF0337 (CsbD) family.</text>
</comment>
<dbReference type="InterPro" id="IPR036629">
    <property type="entry name" value="YjbJ_sf"/>
</dbReference>
<comment type="caution">
    <text evidence="4">The sequence shown here is derived from an EMBL/GenBank/DDBJ whole genome shotgun (WGS) entry which is preliminary data.</text>
</comment>
<dbReference type="InterPro" id="IPR008462">
    <property type="entry name" value="CsbD"/>
</dbReference>
<organism evidence="4 5">
    <name type="scientific">Alkalicoccus saliphilus</name>
    <dbReference type="NCBI Taxonomy" id="200989"/>
    <lineage>
        <taxon>Bacteria</taxon>
        <taxon>Bacillati</taxon>
        <taxon>Bacillota</taxon>
        <taxon>Bacilli</taxon>
        <taxon>Bacillales</taxon>
        <taxon>Bacillaceae</taxon>
        <taxon>Alkalicoccus</taxon>
    </lineage>
</organism>
<evidence type="ECO:0000313" key="4">
    <source>
        <dbReference type="EMBL" id="PTL39983.1"/>
    </source>
</evidence>
<dbReference type="Proteomes" id="UP000240509">
    <property type="component" value="Unassembled WGS sequence"/>
</dbReference>
<name>A0A2T4U9B2_9BACI</name>
<feature type="region of interest" description="Disordered" evidence="2">
    <location>
        <begin position="1"/>
        <end position="59"/>
    </location>
</feature>
<gene>
    <name evidence="4" type="ORF">C6Y45_03145</name>
</gene>